<accession>A0AA36Y3K2</accession>
<dbReference type="Proteomes" id="UP000018466">
    <property type="component" value="Unassembled WGS sequence"/>
</dbReference>
<evidence type="ECO:0000313" key="1">
    <source>
        <dbReference type="EMBL" id="EHO15839.1"/>
    </source>
</evidence>
<comment type="caution">
    <text evidence="1">The sequence shown here is derived from an EMBL/GenBank/DDBJ whole genome shotgun (WGS) entry which is preliminary data.</text>
</comment>
<dbReference type="EMBL" id="AGEL01000014">
    <property type="protein sequence ID" value="EHO15839.1"/>
    <property type="molecule type" value="Genomic_DNA"/>
</dbReference>
<dbReference type="AlphaFoldDB" id="A0AA36Y3K2"/>
<proteinExistence type="predicted"/>
<evidence type="ECO:0000313" key="2">
    <source>
        <dbReference type="Proteomes" id="UP000018466"/>
    </source>
</evidence>
<name>A0AA36Y3K2_9FIRM</name>
<dbReference type="RefSeq" id="WP_009533568.1">
    <property type="nucleotide sequence ID" value="NZ_JH590864.1"/>
</dbReference>
<sequence length="152" mass="17522">MDDNKRKLWVNGQFIEVSEKVYQVYMQGDRKMRYFEMNLKTERTILAEDGTVQQIIPGREDSLDRLIDDNAGQFSDAGESVEDAVPRKLAEDELHRALEKLTDEEYWAYDSTSASSYSESLRQVKYGRNKDGEKLLQINLALIFGENSGLPF</sequence>
<protein>
    <submittedName>
        <fullName evidence="1">Uncharacterized protein</fullName>
    </submittedName>
</protein>
<dbReference type="GeneID" id="86941475"/>
<organism evidence="1 2">
    <name type="scientific">Stomatobaculum longum</name>
    <dbReference type="NCBI Taxonomy" id="796942"/>
    <lineage>
        <taxon>Bacteria</taxon>
        <taxon>Bacillati</taxon>
        <taxon>Bacillota</taxon>
        <taxon>Clostridia</taxon>
        <taxon>Lachnospirales</taxon>
        <taxon>Lachnospiraceae</taxon>
        <taxon>Stomatobaculum</taxon>
    </lineage>
</organism>
<keyword evidence="2" id="KW-1185">Reference proteome</keyword>
<reference evidence="1 2" key="1">
    <citation type="submission" date="2011-10" db="EMBL/GenBank/DDBJ databases">
        <title>The Genome Sequence of Lachnospiraceae bacterium ACC2.</title>
        <authorList>
            <consortium name="The Broad Institute Genome Sequencing Platform"/>
            <person name="Earl A."/>
            <person name="Ward D."/>
            <person name="Feldgarden M."/>
            <person name="Gevers D."/>
            <person name="Sizova M."/>
            <person name="Hazen A."/>
            <person name="Epstein S."/>
            <person name="Young S.K."/>
            <person name="Zeng Q."/>
            <person name="Gargeya S."/>
            <person name="Fitzgerald M."/>
            <person name="Haas B."/>
            <person name="Abouelleil A."/>
            <person name="Alvarado L."/>
            <person name="Arachchi H.M."/>
            <person name="Berlin A."/>
            <person name="Brown A."/>
            <person name="Chapman S.B."/>
            <person name="Chen Z."/>
            <person name="Dunbar C."/>
            <person name="Freedman E."/>
            <person name="Gearin G."/>
            <person name="Goldberg J."/>
            <person name="Griggs A."/>
            <person name="Gujja S."/>
            <person name="Heiman D."/>
            <person name="Howarth C."/>
            <person name="Larson L."/>
            <person name="Lui A."/>
            <person name="MacDonald P.J.P."/>
            <person name="Montmayeur A."/>
            <person name="Murphy C."/>
            <person name="Neiman D."/>
            <person name="Pearson M."/>
            <person name="Priest M."/>
            <person name="Roberts A."/>
            <person name="Saif S."/>
            <person name="Shea T."/>
            <person name="Shenoy N."/>
            <person name="Sisk P."/>
            <person name="Stolte C."/>
            <person name="Sykes S."/>
            <person name="Wortman J."/>
            <person name="Nusbaum C."/>
            <person name="Birren B."/>
        </authorList>
    </citation>
    <scope>NUCLEOTIDE SEQUENCE [LARGE SCALE GENOMIC DNA]</scope>
    <source>
        <strain evidence="1 2">ACC2</strain>
    </source>
</reference>
<gene>
    <name evidence="1" type="ORF">HMPREF9623_01750</name>
</gene>